<dbReference type="EMBL" id="JAMKFB020000013">
    <property type="protein sequence ID" value="KAL0178209.1"/>
    <property type="molecule type" value="Genomic_DNA"/>
</dbReference>
<keyword evidence="3" id="KW-1185">Reference proteome</keyword>
<dbReference type="InterPro" id="IPR025271">
    <property type="entry name" value="CCDC28"/>
</dbReference>
<feature type="non-terminal residue" evidence="2">
    <location>
        <position position="1"/>
    </location>
</feature>
<reference evidence="2 3" key="1">
    <citation type="submission" date="2024-05" db="EMBL/GenBank/DDBJ databases">
        <title>Genome sequencing and assembly of Indian major carp, Cirrhinus mrigala (Hamilton, 1822).</title>
        <authorList>
            <person name="Mohindra V."/>
            <person name="Chowdhury L.M."/>
            <person name="Lal K."/>
            <person name="Jena J.K."/>
        </authorList>
    </citation>
    <scope>NUCLEOTIDE SEQUENCE [LARGE SCALE GENOMIC DNA]</scope>
    <source>
        <strain evidence="2">CM1030</strain>
        <tissue evidence="2">Blood</tissue>
    </source>
</reference>
<organism evidence="2 3">
    <name type="scientific">Cirrhinus mrigala</name>
    <name type="common">Mrigala</name>
    <dbReference type="NCBI Taxonomy" id="683832"/>
    <lineage>
        <taxon>Eukaryota</taxon>
        <taxon>Metazoa</taxon>
        <taxon>Chordata</taxon>
        <taxon>Craniata</taxon>
        <taxon>Vertebrata</taxon>
        <taxon>Euteleostomi</taxon>
        <taxon>Actinopterygii</taxon>
        <taxon>Neopterygii</taxon>
        <taxon>Teleostei</taxon>
        <taxon>Ostariophysi</taxon>
        <taxon>Cypriniformes</taxon>
        <taxon>Cyprinidae</taxon>
        <taxon>Labeoninae</taxon>
        <taxon>Labeonini</taxon>
        <taxon>Cirrhinus</taxon>
    </lineage>
</organism>
<protein>
    <submittedName>
        <fullName evidence="2">Uncharacterized protein</fullName>
    </submittedName>
</protein>
<dbReference type="Pfam" id="PF13270">
    <property type="entry name" value="CCDC28"/>
    <property type="match status" value="1"/>
</dbReference>
<sequence>KVCSFEQLEHVREMQERLARLHFSLDSHVEELSEDQKKNASDRNLEHLLSN</sequence>
<gene>
    <name evidence="2" type="ORF">M9458_027103</name>
</gene>
<evidence type="ECO:0000256" key="1">
    <source>
        <dbReference type="SAM" id="MobiDB-lite"/>
    </source>
</evidence>
<dbReference type="Proteomes" id="UP001529510">
    <property type="component" value="Unassembled WGS sequence"/>
</dbReference>
<dbReference type="AlphaFoldDB" id="A0ABD0PWD6"/>
<proteinExistence type="predicted"/>
<evidence type="ECO:0000313" key="3">
    <source>
        <dbReference type="Proteomes" id="UP001529510"/>
    </source>
</evidence>
<comment type="caution">
    <text evidence="2">The sequence shown here is derived from an EMBL/GenBank/DDBJ whole genome shotgun (WGS) entry which is preliminary data.</text>
</comment>
<name>A0ABD0PWD6_CIRMR</name>
<feature type="non-terminal residue" evidence="2">
    <location>
        <position position="51"/>
    </location>
</feature>
<accession>A0ABD0PWD6</accession>
<evidence type="ECO:0000313" key="2">
    <source>
        <dbReference type="EMBL" id="KAL0178209.1"/>
    </source>
</evidence>
<dbReference type="PANTHER" id="PTHR13400">
    <property type="entry name" value="CHEMOKINE C-C MOTIF RECEPTOR 1"/>
    <property type="match status" value="1"/>
</dbReference>
<dbReference type="PANTHER" id="PTHR13400:SF2">
    <property type="entry name" value="COILED-COIL DOMAIN-CONTAINING PROTEIN 28B"/>
    <property type="match status" value="1"/>
</dbReference>
<feature type="region of interest" description="Disordered" evidence="1">
    <location>
        <begin position="31"/>
        <end position="51"/>
    </location>
</feature>